<keyword evidence="3" id="KW-1185">Reference proteome</keyword>
<evidence type="ECO:0000313" key="2">
    <source>
        <dbReference type="EMBL" id="MXP24419.1"/>
    </source>
</evidence>
<proteinExistence type="predicted"/>
<name>A0A6L7GWP4_9ACTN</name>
<dbReference type="RefSeq" id="WP_160904619.1">
    <property type="nucleotide sequence ID" value="NZ_CP102850.1"/>
</dbReference>
<organism evidence="2 3">
    <name type="scientific">Gordonia mangrovi</name>
    <dbReference type="NCBI Taxonomy" id="2665643"/>
    <lineage>
        <taxon>Bacteria</taxon>
        <taxon>Bacillati</taxon>
        <taxon>Actinomycetota</taxon>
        <taxon>Actinomycetes</taxon>
        <taxon>Mycobacteriales</taxon>
        <taxon>Gordoniaceae</taxon>
        <taxon>Gordonia</taxon>
    </lineage>
</organism>
<comment type="caution">
    <text evidence="2">The sequence shown here is derived from an EMBL/GenBank/DDBJ whole genome shotgun (WGS) entry which is preliminary data.</text>
</comment>
<gene>
    <name evidence="2" type="ORF">GIY30_24160</name>
</gene>
<sequence length="130" mass="13156">MVPTSQPATEITATFLTGFAVFQTALAAGAPWGAASYGGGHAGRLPMGLRRLSGVAAVVYTAGAGALVARLGDPGVRRRALTGLTGVMAAGTVMNTVSRSPVERVWGPVCAATAVAAWRARSEQVTSRMA</sequence>
<keyword evidence="1" id="KW-0812">Transmembrane</keyword>
<protein>
    <submittedName>
        <fullName evidence="2">Uncharacterized protein</fullName>
    </submittedName>
</protein>
<dbReference type="Proteomes" id="UP000475545">
    <property type="component" value="Unassembled WGS sequence"/>
</dbReference>
<dbReference type="EMBL" id="WMBR01000014">
    <property type="protein sequence ID" value="MXP24419.1"/>
    <property type="molecule type" value="Genomic_DNA"/>
</dbReference>
<keyword evidence="1" id="KW-1133">Transmembrane helix</keyword>
<evidence type="ECO:0000256" key="1">
    <source>
        <dbReference type="SAM" id="Phobius"/>
    </source>
</evidence>
<keyword evidence="1" id="KW-0472">Membrane</keyword>
<feature type="transmembrane region" description="Helical" evidence="1">
    <location>
        <begin position="51"/>
        <end position="69"/>
    </location>
</feature>
<accession>A0A6L7GWP4</accession>
<reference evidence="2 3" key="1">
    <citation type="submission" date="2019-11" db="EMBL/GenBank/DDBJ databases">
        <title>Gordonia sp. nov., a novel actinobacterium isolated from mangrove soil in Hainan.</title>
        <authorList>
            <person name="Huang X."/>
            <person name="Xie Y."/>
            <person name="Chu X."/>
            <person name="Xiao K."/>
        </authorList>
    </citation>
    <scope>NUCLEOTIDE SEQUENCE [LARGE SCALE GENOMIC DNA]</scope>
    <source>
        <strain evidence="2 3">HNM0687</strain>
    </source>
</reference>
<dbReference type="AlphaFoldDB" id="A0A6L7GWP4"/>
<evidence type="ECO:0000313" key="3">
    <source>
        <dbReference type="Proteomes" id="UP000475545"/>
    </source>
</evidence>